<sequence>AKHGLIGLTRTTALEGGAHGITVNALCPAYVRTPLVENQIAEQAIIHGLSDQEVVTQVMLEPAAIKRLISPEEVAALVVFLCSDAASAITGSDWTIDLGWTAR</sequence>
<dbReference type="SUPFAM" id="SSF51735">
    <property type="entry name" value="NAD(P)-binding Rossmann-fold domains"/>
    <property type="match status" value="1"/>
</dbReference>
<dbReference type="EMBL" id="UINC01056476">
    <property type="protein sequence ID" value="SVB76552.1"/>
    <property type="molecule type" value="Genomic_DNA"/>
</dbReference>
<dbReference type="PANTHER" id="PTHR42879">
    <property type="entry name" value="3-OXOACYL-(ACYL-CARRIER-PROTEIN) REDUCTASE"/>
    <property type="match status" value="1"/>
</dbReference>
<reference evidence="2" key="1">
    <citation type="submission" date="2018-05" db="EMBL/GenBank/DDBJ databases">
        <authorList>
            <person name="Lanie J.A."/>
            <person name="Ng W.-L."/>
            <person name="Kazmierczak K.M."/>
            <person name="Andrzejewski T.M."/>
            <person name="Davidsen T.M."/>
            <person name="Wayne K.J."/>
            <person name="Tettelin H."/>
            <person name="Glass J.I."/>
            <person name="Rusch D."/>
            <person name="Podicherti R."/>
            <person name="Tsui H.-C.T."/>
            <person name="Winkler M.E."/>
        </authorList>
    </citation>
    <scope>NUCLEOTIDE SEQUENCE</scope>
</reference>
<dbReference type="InterPro" id="IPR036291">
    <property type="entry name" value="NAD(P)-bd_dom_sf"/>
</dbReference>
<dbReference type="Pfam" id="PF13561">
    <property type="entry name" value="adh_short_C2"/>
    <property type="match status" value="1"/>
</dbReference>
<protein>
    <recommendedName>
        <fullName evidence="3">SDR family oxidoreductase</fullName>
    </recommendedName>
</protein>
<name>A0A382GNT4_9ZZZZ</name>
<gene>
    <name evidence="2" type="ORF">METZ01_LOCUS229406</name>
</gene>
<evidence type="ECO:0008006" key="3">
    <source>
        <dbReference type="Google" id="ProtNLM"/>
    </source>
</evidence>
<accession>A0A382GNT4</accession>
<dbReference type="PANTHER" id="PTHR42879:SF2">
    <property type="entry name" value="3-OXOACYL-[ACYL-CARRIER-PROTEIN] REDUCTASE FABG"/>
    <property type="match status" value="1"/>
</dbReference>
<dbReference type="PRINTS" id="PR00081">
    <property type="entry name" value="GDHRDH"/>
</dbReference>
<comment type="similarity">
    <text evidence="1">Belongs to the short-chain dehydrogenases/reductases (SDR) family.</text>
</comment>
<dbReference type="InterPro" id="IPR002347">
    <property type="entry name" value="SDR_fam"/>
</dbReference>
<organism evidence="2">
    <name type="scientific">marine metagenome</name>
    <dbReference type="NCBI Taxonomy" id="408172"/>
    <lineage>
        <taxon>unclassified sequences</taxon>
        <taxon>metagenomes</taxon>
        <taxon>ecological metagenomes</taxon>
    </lineage>
</organism>
<feature type="non-terminal residue" evidence="2">
    <location>
        <position position="1"/>
    </location>
</feature>
<dbReference type="AlphaFoldDB" id="A0A382GNT4"/>
<evidence type="ECO:0000256" key="1">
    <source>
        <dbReference type="ARBA" id="ARBA00006484"/>
    </source>
</evidence>
<proteinExistence type="inferred from homology"/>
<dbReference type="Gene3D" id="3.40.50.720">
    <property type="entry name" value="NAD(P)-binding Rossmann-like Domain"/>
    <property type="match status" value="1"/>
</dbReference>
<dbReference type="InterPro" id="IPR050259">
    <property type="entry name" value="SDR"/>
</dbReference>
<evidence type="ECO:0000313" key="2">
    <source>
        <dbReference type="EMBL" id="SVB76552.1"/>
    </source>
</evidence>